<dbReference type="AlphaFoldDB" id="A0AAV3ZCK8"/>
<comment type="caution">
    <text evidence="1">The sequence shown here is derived from an EMBL/GenBank/DDBJ whole genome shotgun (WGS) entry which is preliminary data.</text>
</comment>
<sequence length="297" mass="33117">MSNSDLSPETSLQYQFVIDFHNILNPGWQLAAFALEKSADKSREHQFLNSRVKTFAVDEQVLVLLPSSNNKLSLTLHGPYTISKRMSSVVYLVDFGHRVSPLHVNLLRKYHRDSPYQIKLPTSTLPAENTTAKANATSHQPTVFEPALLPFAHASMEFDPLIFQFGSEDIGTPSETSPSITAEDDITATAYASAVTEESVTEFSSSTPTPSLSYDETLRVNINPCLDFAKVRQVQELLTQFQDILTSLPGLTTTIQHVIRFSTNEVIRIKPYPLPFASQEFLKTVISQLFSLGVIEH</sequence>
<proteinExistence type="predicted"/>
<dbReference type="Proteomes" id="UP000735302">
    <property type="component" value="Unassembled WGS sequence"/>
</dbReference>
<evidence type="ECO:0000313" key="1">
    <source>
        <dbReference type="EMBL" id="GFN92304.1"/>
    </source>
</evidence>
<protein>
    <submittedName>
        <fullName evidence="1">Uncharacterized protein</fullName>
    </submittedName>
</protein>
<organism evidence="1 2">
    <name type="scientific">Plakobranchus ocellatus</name>
    <dbReference type="NCBI Taxonomy" id="259542"/>
    <lineage>
        <taxon>Eukaryota</taxon>
        <taxon>Metazoa</taxon>
        <taxon>Spiralia</taxon>
        <taxon>Lophotrochozoa</taxon>
        <taxon>Mollusca</taxon>
        <taxon>Gastropoda</taxon>
        <taxon>Heterobranchia</taxon>
        <taxon>Euthyneura</taxon>
        <taxon>Panpulmonata</taxon>
        <taxon>Sacoglossa</taxon>
        <taxon>Placobranchoidea</taxon>
        <taxon>Plakobranchidae</taxon>
        <taxon>Plakobranchus</taxon>
    </lineage>
</organism>
<evidence type="ECO:0000313" key="2">
    <source>
        <dbReference type="Proteomes" id="UP000735302"/>
    </source>
</evidence>
<name>A0AAV3ZCK8_9GAST</name>
<gene>
    <name evidence="1" type="ORF">PoB_001881000</name>
</gene>
<reference evidence="1 2" key="1">
    <citation type="journal article" date="2021" name="Elife">
        <title>Chloroplast acquisition without the gene transfer in kleptoplastic sea slugs, Plakobranchus ocellatus.</title>
        <authorList>
            <person name="Maeda T."/>
            <person name="Takahashi S."/>
            <person name="Yoshida T."/>
            <person name="Shimamura S."/>
            <person name="Takaki Y."/>
            <person name="Nagai Y."/>
            <person name="Toyoda A."/>
            <person name="Suzuki Y."/>
            <person name="Arimoto A."/>
            <person name="Ishii H."/>
            <person name="Satoh N."/>
            <person name="Nishiyama T."/>
            <person name="Hasebe M."/>
            <person name="Maruyama T."/>
            <person name="Minagawa J."/>
            <person name="Obokata J."/>
            <person name="Shigenobu S."/>
        </authorList>
    </citation>
    <scope>NUCLEOTIDE SEQUENCE [LARGE SCALE GENOMIC DNA]</scope>
</reference>
<keyword evidence="2" id="KW-1185">Reference proteome</keyword>
<dbReference type="EMBL" id="BLXT01002238">
    <property type="protein sequence ID" value="GFN92304.1"/>
    <property type="molecule type" value="Genomic_DNA"/>
</dbReference>
<accession>A0AAV3ZCK8</accession>